<protein>
    <submittedName>
        <fullName evidence="1">Uncharacterized protein</fullName>
    </submittedName>
</protein>
<reference evidence="1" key="1">
    <citation type="submission" date="2021-02" db="EMBL/GenBank/DDBJ databases">
        <authorList>
            <consortium name="DOE Joint Genome Institute"/>
            <person name="Ahrendt S."/>
            <person name="Looney B.P."/>
            <person name="Miyauchi S."/>
            <person name="Morin E."/>
            <person name="Drula E."/>
            <person name="Courty P.E."/>
            <person name="Chicoki N."/>
            <person name="Fauchery L."/>
            <person name="Kohler A."/>
            <person name="Kuo A."/>
            <person name="Labutti K."/>
            <person name="Pangilinan J."/>
            <person name="Lipzen A."/>
            <person name="Riley R."/>
            <person name="Andreopoulos W."/>
            <person name="He G."/>
            <person name="Johnson J."/>
            <person name="Barry K.W."/>
            <person name="Grigoriev I.V."/>
            <person name="Nagy L."/>
            <person name="Hibbett D."/>
            <person name="Henrissat B."/>
            <person name="Matheny P.B."/>
            <person name="Labbe J."/>
            <person name="Martin F."/>
        </authorList>
    </citation>
    <scope>NUCLEOTIDE SEQUENCE</scope>
    <source>
        <strain evidence="1">FP105234-sp</strain>
    </source>
</reference>
<organism evidence="1 2">
    <name type="scientific">Auriscalpium vulgare</name>
    <dbReference type="NCBI Taxonomy" id="40419"/>
    <lineage>
        <taxon>Eukaryota</taxon>
        <taxon>Fungi</taxon>
        <taxon>Dikarya</taxon>
        <taxon>Basidiomycota</taxon>
        <taxon>Agaricomycotina</taxon>
        <taxon>Agaricomycetes</taxon>
        <taxon>Russulales</taxon>
        <taxon>Auriscalpiaceae</taxon>
        <taxon>Auriscalpium</taxon>
    </lineage>
</organism>
<proteinExistence type="predicted"/>
<accession>A0ACB8RMJ0</accession>
<feature type="non-terminal residue" evidence="1">
    <location>
        <position position="1"/>
    </location>
</feature>
<comment type="caution">
    <text evidence="1">The sequence shown here is derived from an EMBL/GenBank/DDBJ whole genome shotgun (WGS) entry which is preliminary data.</text>
</comment>
<sequence>SNYLLDLSAELRQRGTHPTFHASLLRIHHPNDDRRFPGRQLSQLAAFTESPHEWAVEQILSHTGAGKNAVFEVLWSTGDTSWAPYADVSHLERMVSYLELQGVDRIDKL</sequence>
<feature type="non-terminal residue" evidence="1">
    <location>
        <position position="109"/>
    </location>
</feature>
<evidence type="ECO:0000313" key="2">
    <source>
        <dbReference type="Proteomes" id="UP000814033"/>
    </source>
</evidence>
<dbReference type="Proteomes" id="UP000814033">
    <property type="component" value="Unassembled WGS sequence"/>
</dbReference>
<name>A0ACB8RMJ0_9AGAM</name>
<reference evidence="1" key="2">
    <citation type="journal article" date="2022" name="New Phytol.">
        <title>Evolutionary transition to the ectomycorrhizal habit in the genomes of a hyperdiverse lineage of mushroom-forming fungi.</title>
        <authorList>
            <person name="Looney B."/>
            <person name="Miyauchi S."/>
            <person name="Morin E."/>
            <person name="Drula E."/>
            <person name="Courty P.E."/>
            <person name="Kohler A."/>
            <person name="Kuo A."/>
            <person name="LaButti K."/>
            <person name="Pangilinan J."/>
            <person name="Lipzen A."/>
            <person name="Riley R."/>
            <person name="Andreopoulos W."/>
            <person name="He G."/>
            <person name="Johnson J."/>
            <person name="Nolan M."/>
            <person name="Tritt A."/>
            <person name="Barry K.W."/>
            <person name="Grigoriev I.V."/>
            <person name="Nagy L.G."/>
            <person name="Hibbett D."/>
            <person name="Henrissat B."/>
            <person name="Matheny P.B."/>
            <person name="Labbe J."/>
            <person name="Martin F.M."/>
        </authorList>
    </citation>
    <scope>NUCLEOTIDE SEQUENCE</scope>
    <source>
        <strain evidence="1">FP105234-sp</strain>
    </source>
</reference>
<evidence type="ECO:0000313" key="1">
    <source>
        <dbReference type="EMBL" id="KAI0045409.1"/>
    </source>
</evidence>
<dbReference type="EMBL" id="MU275952">
    <property type="protein sequence ID" value="KAI0045409.1"/>
    <property type="molecule type" value="Genomic_DNA"/>
</dbReference>
<gene>
    <name evidence="1" type="ORF">FA95DRAFT_1454633</name>
</gene>
<keyword evidence="2" id="KW-1185">Reference proteome</keyword>